<name>A0A7S0L1V1_9EUKA</name>
<dbReference type="GO" id="GO:0004412">
    <property type="term" value="F:homoserine dehydrogenase activity"/>
    <property type="evidence" value="ECO:0007669"/>
    <property type="project" value="UniProtKB-EC"/>
</dbReference>
<dbReference type="CDD" id="cd04921">
    <property type="entry name" value="ACT_AKi-HSDH-ThrA-like_1"/>
    <property type="match status" value="1"/>
</dbReference>
<keyword evidence="18" id="KW-0520">NAD</keyword>
<comment type="pathway">
    <text evidence="2">Amino-acid biosynthesis; L-methionine biosynthesis via de novo pathway; L-homoserine from L-aspartate: step 1/3.</text>
</comment>
<dbReference type="GO" id="GO:0004072">
    <property type="term" value="F:aspartate kinase activity"/>
    <property type="evidence" value="ECO:0007669"/>
    <property type="project" value="UniProtKB-EC"/>
</dbReference>
<protein>
    <recommendedName>
        <fullName evidence="25">ACT domain-containing protein</fullName>
    </recommendedName>
</protein>
<dbReference type="GO" id="GO:0005524">
    <property type="term" value="F:ATP binding"/>
    <property type="evidence" value="ECO:0007669"/>
    <property type="project" value="UniProtKB-KW"/>
</dbReference>
<dbReference type="SUPFAM" id="SSF55347">
    <property type="entry name" value="Glyceraldehyde-3-phosphate dehydrogenase-like, C-terminal domain"/>
    <property type="match status" value="1"/>
</dbReference>
<dbReference type="PANTHER" id="PTHR43070">
    <property type="match status" value="1"/>
</dbReference>
<dbReference type="InterPro" id="IPR005106">
    <property type="entry name" value="Asp/hSer_DH_NAD-bd"/>
</dbReference>
<comment type="similarity">
    <text evidence="6">In the C-terminal section; belongs to the homoserine dehydrogenase family.</text>
</comment>
<evidence type="ECO:0000256" key="21">
    <source>
        <dbReference type="ARBA" id="ARBA00023268"/>
    </source>
</evidence>
<dbReference type="InterPro" id="IPR049638">
    <property type="entry name" value="AK-HD"/>
</dbReference>
<comment type="subunit">
    <text evidence="8">Homotetramer.</text>
</comment>
<evidence type="ECO:0000313" key="26">
    <source>
        <dbReference type="EMBL" id="CAD8599728.1"/>
    </source>
</evidence>
<evidence type="ECO:0000256" key="11">
    <source>
        <dbReference type="ARBA" id="ARBA00022697"/>
    </source>
</evidence>
<evidence type="ECO:0000256" key="19">
    <source>
        <dbReference type="ARBA" id="ARBA00023053"/>
    </source>
</evidence>
<evidence type="ECO:0000256" key="12">
    <source>
        <dbReference type="ARBA" id="ARBA00022723"/>
    </source>
</evidence>
<dbReference type="GO" id="GO:0009088">
    <property type="term" value="P:threonine biosynthetic process"/>
    <property type="evidence" value="ECO:0007669"/>
    <property type="project" value="UniProtKB-UniPathway"/>
</dbReference>
<comment type="cofactor">
    <cofactor evidence="1">
        <name>a metal cation</name>
        <dbReference type="ChEBI" id="CHEBI:25213"/>
    </cofactor>
</comment>
<comment type="pathway">
    <text evidence="5">Amino-acid biosynthesis; L-threonine biosynthesis; L-threonine from L-aspartate: step 1/5.</text>
</comment>
<keyword evidence="13" id="KW-0547">Nucleotide-binding</keyword>
<dbReference type="InterPro" id="IPR036291">
    <property type="entry name" value="NAD(P)-bd_dom_sf"/>
</dbReference>
<dbReference type="Pfam" id="PF03447">
    <property type="entry name" value="NAD_binding_3"/>
    <property type="match status" value="1"/>
</dbReference>
<keyword evidence="10" id="KW-0808">Transferase</keyword>
<proteinExistence type="inferred from homology"/>
<dbReference type="Gene3D" id="3.40.1160.10">
    <property type="entry name" value="Acetylglutamate kinase-like"/>
    <property type="match status" value="1"/>
</dbReference>
<comment type="pathway">
    <text evidence="4">Amino-acid biosynthesis; L-methionine biosynthesis via de novo pathway; L-homoserine from L-aspartate: step 3/3.</text>
</comment>
<evidence type="ECO:0000256" key="20">
    <source>
        <dbReference type="ARBA" id="ARBA00023167"/>
    </source>
</evidence>
<dbReference type="InterPro" id="IPR054352">
    <property type="entry name" value="ACT_Aspartokinase"/>
</dbReference>
<evidence type="ECO:0000256" key="15">
    <source>
        <dbReference type="ARBA" id="ARBA00022840"/>
    </source>
</evidence>
<sequence length="866" mass="91934">MAIVSAKGGVTDKLIQVVKASLDNMEQAEELLSVVAAEQIEVVREISNPEAAALVEAAINADAADILNVVRANGLMKLIPPSTMELVTGYGEVWSAMTMHAYLVTKGVPTAWLDARQVLLVEQSGGAGLGDKGSSNVVGVDPLWRETSERVRGWWADPVREHLLQTDCSDKAPIVVVTGFVASTVGGTPTTLKRSGSDYSATIFARLMGASKITMWKNVNGVYTADPRRVPEAFPIESLKYDEAIELAYFGAQVLHPSAMMPCIENRIPIYVRNVFNPSHPGTVIQGRACTLEASQQAWLEEASAAKKQVRKAACPVKLGDGESPIRGITSVDNVALVNIEGTGTSSVPDMASRLFGTLERAGVQVVMLTQASADSSICLAVGEPDAETALTVLEVAFEKELAKGLVAGITIEHGHAVVAIVGEGMAFRPGTGATFTKAMANAGINIRSIAQGSSERQISIIVEQEDCTKALRAAHAALALSNMQLSVAVIGCSGMVGAELLKQMLESKRIIGDSSAKRKVLDDLRLDYKVTALVRSSGMRLSYDGIDVTSNGEAQGEIISNDLEVLAKFLSDDYNGNRVVIDCSASQEVASFYPRLLSLGINVITANKKAGAGPMELYDDCVRQTGASAQWYYETTGPGSGLPVLSTLKDMMQSGDRVSKVQGVFSGTISYITNALADGVPLSEALQQAAALGLCEPDPRDDLAGLDVRRKVVVLARELGLRLELADVPCDSLIPEGLIDWAPDNSEGTISVAAQLAEALRPYDAEVSERFAVARAEGLELVHLGTVDVSSGEASVHLTQLPKDDPLARCVANENVVAITSQRYSPRPMLLQGPGAGAEITASGLFADLLHLSRTLVEWTIPKIE</sequence>
<reference evidence="26" key="1">
    <citation type="submission" date="2021-01" db="EMBL/GenBank/DDBJ databases">
        <authorList>
            <person name="Corre E."/>
            <person name="Pelletier E."/>
            <person name="Niang G."/>
            <person name="Scheremetjew M."/>
            <person name="Finn R."/>
            <person name="Kale V."/>
            <person name="Holt S."/>
            <person name="Cochrane G."/>
            <person name="Meng A."/>
            <person name="Brown T."/>
            <person name="Cohen L."/>
        </authorList>
    </citation>
    <scope>NUCLEOTIDE SEQUENCE</scope>
    <source>
        <strain evidence="26">PLY182g</strain>
    </source>
</reference>
<dbReference type="Gene3D" id="3.30.360.10">
    <property type="entry name" value="Dihydrodipicolinate Reductase, domain 2"/>
    <property type="match status" value="1"/>
</dbReference>
<keyword evidence="20" id="KW-0486">Methionine biosynthesis</keyword>
<organism evidence="26">
    <name type="scientific">Coccolithus braarudii</name>
    <dbReference type="NCBI Taxonomy" id="221442"/>
    <lineage>
        <taxon>Eukaryota</taxon>
        <taxon>Haptista</taxon>
        <taxon>Haptophyta</taxon>
        <taxon>Prymnesiophyceae</taxon>
        <taxon>Coccolithales</taxon>
        <taxon>Coccolithaceae</taxon>
        <taxon>Coccolithus</taxon>
    </lineage>
</organism>
<evidence type="ECO:0000256" key="8">
    <source>
        <dbReference type="ARBA" id="ARBA00011881"/>
    </source>
</evidence>
<comment type="catalytic activity">
    <reaction evidence="24">
        <text>L-homoserine + NADP(+) = L-aspartate 4-semialdehyde + NADPH + H(+)</text>
        <dbReference type="Rhea" id="RHEA:15761"/>
        <dbReference type="ChEBI" id="CHEBI:15378"/>
        <dbReference type="ChEBI" id="CHEBI:57476"/>
        <dbReference type="ChEBI" id="CHEBI:57783"/>
        <dbReference type="ChEBI" id="CHEBI:58349"/>
        <dbReference type="ChEBI" id="CHEBI:537519"/>
        <dbReference type="EC" id="1.1.1.3"/>
    </reaction>
    <physiologicalReaction direction="right-to-left" evidence="24">
        <dbReference type="Rhea" id="RHEA:15763"/>
    </physiologicalReaction>
</comment>
<dbReference type="GO" id="GO:0046872">
    <property type="term" value="F:metal ion binding"/>
    <property type="evidence" value="ECO:0007669"/>
    <property type="project" value="UniProtKB-KW"/>
</dbReference>
<keyword evidence="12" id="KW-0479">Metal-binding</keyword>
<dbReference type="InterPro" id="IPR045865">
    <property type="entry name" value="ACT-like_dom_sf"/>
</dbReference>
<dbReference type="PROSITE" id="PS51671">
    <property type="entry name" value="ACT"/>
    <property type="match status" value="1"/>
</dbReference>
<dbReference type="EMBL" id="HBEY01006259">
    <property type="protein sequence ID" value="CAD8599728.1"/>
    <property type="molecule type" value="Transcribed_RNA"/>
</dbReference>
<keyword evidence="15" id="KW-0067">ATP-binding</keyword>
<comment type="pathway">
    <text evidence="3">Amino-acid biosynthesis; L-threonine biosynthesis; L-threonine from L-aspartate: step 3/5.</text>
</comment>
<comment type="catalytic activity">
    <reaction evidence="23">
        <text>L-aspartate + ATP = 4-phospho-L-aspartate + ADP</text>
        <dbReference type="Rhea" id="RHEA:23776"/>
        <dbReference type="ChEBI" id="CHEBI:29991"/>
        <dbReference type="ChEBI" id="CHEBI:30616"/>
        <dbReference type="ChEBI" id="CHEBI:57535"/>
        <dbReference type="ChEBI" id="CHEBI:456216"/>
        <dbReference type="EC" id="2.7.2.4"/>
    </reaction>
    <physiologicalReaction direction="left-to-right" evidence="23">
        <dbReference type="Rhea" id="RHEA:23777"/>
    </physiologicalReaction>
</comment>
<dbReference type="PANTHER" id="PTHR43070:SF5">
    <property type="entry name" value="HOMOSERINE DEHYDROGENASE"/>
    <property type="match status" value="1"/>
</dbReference>
<evidence type="ECO:0000256" key="5">
    <source>
        <dbReference type="ARBA" id="ARBA00005139"/>
    </source>
</evidence>
<keyword evidence="17" id="KW-0560">Oxidoreductase</keyword>
<dbReference type="GO" id="GO:0009086">
    <property type="term" value="P:methionine biosynthetic process"/>
    <property type="evidence" value="ECO:0007669"/>
    <property type="project" value="UniProtKB-KW"/>
</dbReference>
<evidence type="ECO:0000259" key="25">
    <source>
        <dbReference type="PROSITE" id="PS51671"/>
    </source>
</evidence>
<keyword evidence="11" id="KW-0791">Threonine biosynthesis</keyword>
<keyword evidence="16" id="KW-0521">NADP</keyword>
<comment type="function">
    <text evidence="22">Bifunctional aspartate kinase and homoserine dehydrogenase that catalyzes the first and the third steps toward the synthesis of lysine, methionine and threonine from aspartate.</text>
</comment>
<evidence type="ECO:0000256" key="2">
    <source>
        <dbReference type="ARBA" id="ARBA00004986"/>
    </source>
</evidence>
<evidence type="ECO:0000256" key="1">
    <source>
        <dbReference type="ARBA" id="ARBA00001920"/>
    </source>
</evidence>
<dbReference type="Pfam" id="PF00696">
    <property type="entry name" value="AA_kinase"/>
    <property type="match status" value="1"/>
</dbReference>
<evidence type="ECO:0000256" key="6">
    <source>
        <dbReference type="ARBA" id="ARBA00007952"/>
    </source>
</evidence>
<dbReference type="UniPathway" id="UPA00050">
    <property type="reaction ID" value="UER00063"/>
</dbReference>
<dbReference type="InterPro" id="IPR002912">
    <property type="entry name" value="ACT_dom"/>
</dbReference>
<evidence type="ECO:0000256" key="4">
    <source>
        <dbReference type="ARBA" id="ARBA00005062"/>
    </source>
</evidence>
<evidence type="ECO:0000256" key="14">
    <source>
        <dbReference type="ARBA" id="ARBA00022777"/>
    </source>
</evidence>
<evidence type="ECO:0000256" key="13">
    <source>
        <dbReference type="ARBA" id="ARBA00022741"/>
    </source>
</evidence>
<dbReference type="InterPro" id="IPR001341">
    <property type="entry name" value="Asp_kinase"/>
</dbReference>
<keyword evidence="21" id="KW-0511">Multifunctional enzyme</keyword>
<keyword evidence="19" id="KW-0915">Sodium</keyword>
<dbReference type="AlphaFoldDB" id="A0A7S0L1V1"/>
<dbReference type="FunFam" id="3.30.2130.10:FF:000001">
    <property type="entry name" value="Bifunctional aspartokinase/homoserine dehydrogenase"/>
    <property type="match status" value="1"/>
</dbReference>
<dbReference type="InterPro" id="IPR011147">
    <property type="entry name" value="Bifunc_Aspkin/hSer_DH"/>
</dbReference>
<dbReference type="NCBIfam" id="TIGR00657">
    <property type="entry name" value="asp_kinases"/>
    <property type="match status" value="1"/>
</dbReference>
<comment type="similarity">
    <text evidence="7">In the N-terminal section; belongs to the aspartokinase family.</text>
</comment>
<evidence type="ECO:0000256" key="17">
    <source>
        <dbReference type="ARBA" id="ARBA00023002"/>
    </source>
</evidence>
<dbReference type="GO" id="GO:0050661">
    <property type="term" value="F:NADP binding"/>
    <property type="evidence" value="ECO:0007669"/>
    <property type="project" value="InterPro"/>
</dbReference>
<evidence type="ECO:0000256" key="22">
    <source>
        <dbReference type="ARBA" id="ARBA00044938"/>
    </source>
</evidence>
<dbReference type="SUPFAM" id="SSF51735">
    <property type="entry name" value="NAD(P)-binding Rossmann-fold domains"/>
    <property type="match status" value="1"/>
</dbReference>
<evidence type="ECO:0000256" key="16">
    <source>
        <dbReference type="ARBA" id="ARBA00022857"/>
    </source>
</evidence>
<dbReference type="FunFam" id="3.30.360.10:FF:000006">
    <property type="entry name" value="Bifunctional aspartokinase/homoserine dehydrogenase"/>
    <property type="match status" value="1"/>
</dbReference>
<evidence type="ECO:0000256" key="23">
    <source>
        <dbReference type="ARBA" id="ARBA00048561"/>
    </source>
</evidence>
<gene>
    <name evidence="26" type="ORF">CPEL01642_LOCUS3058</name>
</gene>
<accession>A0A7S0L1V1</accession>
<dbReference type="SUPFAM" id="SSF53633">
    <property type="entry name" value="Carbamate kinase-like"/>
    <property type="match status" value="1"/>
</dbReference>
<dbReference type="Pfam" id="PF22468">
    <property type="entry name" value="ACT_9"/>
    <property type="match status" value="2"/>
</dbReference>
<dbReference type="InterPro" id="IPR001048">
    <property type="entry name" value="Asp/Glu/Uridylate_kinase"/>
</dbReference>
<dbReference type="InterPro" id="IPR001342">
    <property type="entry name" value="HDH_cat"/>
</dbReference>
<dbReference type="Gene3D" id="3.30.2130.10">
    <property type="entry name" value="VC0802-like"/>
    <property type="match status" value="1"/>
</dbReference>
<dbReference type="Pfam" id="PF00742">
    <property type="entry name" value="Homoserine_dh"/>
    <property type="match status" value="1"/>
</dbReference>
<dbReference type="InterPro" id="IPR036393">
    <property type="entry name" value="AceGlu_kinase-like_sf"/>
</dbReference>
<dbReference type="SUPFAM" id="SSF55021">
    <property type="entry name" value="ACT-like"/>
    <property type="match status" value="2"/>
</dbReference>
<evidence type="ECO:0000256" key="3">
    <source>
        <dbReference type="ARBA" id="ARBA00005056"/>
    </source>
</evidence>
<evidence type="ECO:0000256" key="9">
    <source>
        <dbReference type="ARBA" id="ARBA00022605"/>
    </source>
</evidence>
<dbReference type="UniPathway" id="UPA00051">
    <property type="reaction ID" value="UER00465"/>
</dbReference>
<evidence type="ECO:0000256" key="18">
    <source>
        <dbReference type="ARBA" id="ARBA00023027"/>
    </source>
</evidence>
<keyword evidence="14" id="KW-0418">Kinase</keyword>
<evidence type="ECO:0000256" key="10">
    <source>
        <dbReference type="ARBA" id="ARBA00022679"/>
    </source>
</evidence>
<dbReference type="GO" id="GO:0009090">
    <property type="term" value="P:homoserine biosynthetic process"/>
    <property type="evidence" value="ECO:0007669"/>
    <property type="project" value="TreeGrafter"/>
</dbReference>
<dbReference type="PIRSF" id="PIRSF000727">
    <property type="entry name" value="ThrA"/>
    <property type="match status" value="1"/>
</dbReference>
<feature type="domain" description="ACT" evidence="25">
    <location>
        <begin position="421"/>
        <end position="495"/>
    </location>
</feature>
<dbReference type="Gene3D" id="3.40.50.720">
    <property type="entry name" value="NAD(P)-binding Rossmann-like Domain"/>
    <property type="match status" value="1"/>
</dbReference>
<keyword evidence="9" id="KW-0028">Amino-acid biosynthesis</keyword>
<evidence type="ECO:0000256" key="24">
    <source>
        <dbReference type="ARBA" id="ARBA00048841"/>
    </source>
</evidence>
<evidence type="ECO:0000256" key="7">
    <source>
        <dbReference type="ARBA" id="ARBA00010046"/>
    </source>
</evidence>